<dbReference type="PANTHER" id="PTHR46302">
    <property type="entry name" value="DOUBLECORTIN DOMAIN-CONTAINING PROTEIN 1"/>
    <property type="match status" value="1"/>
</dbReference>
<feature type="region of interest" description="Disordered" evidence="2">
    <location>
        <begin position="835"/>
        <end position="867"/>
    </location>
</feature>
<evidence type="ECO:0000313" key="4">
    <source>
        <dbReference type="EMBL" id="VDP67567.1"/>
    </source>
</evidence>
<dbReference type="GO" id="GO:1902412">
    <property type="term" value="P:regulation of mitotic cytokinesis"/>
    <property type="evidence" value="ECO:0007669"/>
    <property type="project" value="InterPro"/>
</dbReference>
<feature type="region of interest" description="Disordered" evidence="2">
    <location>
        <begin position="455"/>
        <end position="477"/>
    </location>
</feature>
<evidence type="ECO:0000313" key="5">
    <source>
        <dbReference type="Proteomes" id="UP000272942"/>
    </source>
</evidence>
<dbReference type="Proteomes" id="UP000272942">
    <property type="component" value="Unassembled WGS sequence"/>
</dbReference>
<evidence type="ECO:0000259" key="3">
    <source>
        <dbReference type="Pfam" id="PF25510"/>
    </source>
</evidence>
<dbReference type="WBParaSite" id="ECPE_0000283701-mRNA-1">
    <property type="protein sequence ID" value="ECPE_0000283701-mRNA-1"/>
    <property type="gene ID" value="ECPE_0000283701"/>
</dbReference>
<feature type="compositionally biased region" description="Polar residues" evidence="2">
    <location>
        <begin position="845"/>
        <end position="858"/>
    </location>
</feature>
<feature type="compositionally biased region" description="Basic and acidic residues" evidence="2">
    <location>
        <begin position="835"/>
        <end position="844"/>
    </location>
</feature>
<keyword evidence="1" id="KW-0175">Coiled coil</keyword>
<feature type="coiled-coil region" evidence="1">
    <location>
        <begin position="83"/>
        <end position="117"/>
    </location>
</feature>
<dbReference type="OrthoDB" id="9999986at2759"/>
<dbReference type="EMBL" id="UZAN01039888">
    <property type="protein sequence ID" value="VDP67567.1"/>
    <property type="molecule type" value="Genomic_DNA"/>
</dbReference>
<name>A0A183A799_9TREM</name>
<dbReference type="GO" id="GO:0030496">
    <property type="term" value="C:midbody"/>
    <property type="evidence" value="ECO:0007669"/>
    <property type="project" value="TreeGrafter"/>
</dbReference>
<dbReference type="Pfam" id="PF25510">
    <property type="entry name" value="Ubiquitin_DCDC1"/>
    <property type="match status" value="1"/>
</dbReference>
<reference evidence="6" key="1">
    <citation type="submission" date="2016-06" db="UniProtKB">
        <authorList>
            <consortium name="WormBaseParasite"/>
        </authorList>
    </citation>
    <scope>IDENTIFICATION</scope>
</reference>
<organism evidence="6">
    <name type="scientific">Echinostoma caproni</name>
    <dbReference type="NCBI Taxonomy" id="27848"/>
    <lineage>
        <taxon>Eukaryota</taxon>
        <taxon>Metazoa</taxon>
        <taxon>Spiralia</taxon>
        <taxon>Lophotrochozoa</taxon>
        <taxon>Platyhelminthes</taxon>
        <taxon>Trematoda</taxon>
        <taxon>Digenea</taxon>
        <taxon>Plagiorchiida</taxon>
        <taxon>Echinostomata</taxon>
        <taxon>Echinostomatoidea</taxon>
        <taxon>Echinostomatidae</taxon>
        <taxon>Echinostoma</taxon>
    </lineage>
</organism>
<dbReference type="InterPro" id="IPR043188">
    <property type="entry name" value="DCDC1"/>
</dbReference>
<sequence length="1567" mass="177060">MKPVGARGDTGSYVLEVPYAISLNDRKRLRILTLQNGSATLAYELVADSNQWEALEAAKQGDRKCIRQTQILSMTAREVDEEMEKSQNKINQYKKWIRELRCKQDELKDEAERERIEGCHYIMRHIAKVSQENSKLAGSTALHLKVAMNGEQENPRWFDVYFDLEKAMRLTTDGGHLMRMLLDQISQAAFVANGPSSGKFGLIQRLFHEDGQEVTSVRHLEQEDVLFASYGEKWLTQRDYSLQIALFQVIQSDTSAVQLEPVDYDLLKSSSWKTIQSASDEDDMQLVYRDQYGLTANNQPCDRFPNPISSSDSPAANSGKGPLDQFVLLQNVTEFDTVLLPLAMVDSKRSTAEANRTGLWQLSKSGYIRPKPSVCSLVLGIISNGGTIRGMIPQDNLQKSVAESGPKLVECFRVGLVPQDDGNPWQRWQFDTDGYLHSEGDEKQVLTCLQHPAEVKSDCSSPSDLDEEEVKTPPNSSEPLVLRTGLFVAACKPLDRTHDSCQRWAFKQERWSTFGQWRYSYVDNPEWHRKALTWPIDRNGEPNESLIWPIEGQLIPFVPPLNPVRGQPGSQAGKSALLPDTNLACIPKRLRVLKNGEADQSKAIFVTGPNITNKVKRKKNNRSTKVERPESGNGDEQHSEQKRDCEKASEPKLHCTGTSVSEFEFTVLLLFSTDAEEEFLDRCTSSLHMISAARRVFDEDGIEHWSLDNLKRDQLVYITAGEPFINVCRVQQEAKLRAFFNSLTPIIERAARYVSLVDQMEKDWVLTLYPSLSDGAYLTLQPPAPRILSVLDEDGQVNVNTDTVAKTQFESSSAHQRACHASDLRWAEFQRQRFEDQNQADDKQNLPTRENSSETNDSAQKRRSRKEDLQRFAITADGTIYPQANPTMALTIIPGLDNSKSQLELKKRRFGDELQRFKLSSNGFIISGPYVITCELPSSIRTAKQPIVSEMTVCLASPIRTRFGRAYQMAQFDPHSGLIYMMATTSLDRAGGDNFGETGALGPFQGGYLDLSTYEARWSVQHWQKQLSIDLSNLKAMRRRHAAIRKELTGPARTGSVKLLVYNNGDARLIAPKLCIGSSIDGLRDSCTVRMELENPVKLFYTADGNVVNDLCDLYTWAERNYRQVIKQALHWQTWCSTPTWPTEDTWTEDAVCLDLIRQTVRRQSVDCRGSSVDKTTELLTTPDVIYYTHPDVKRLVDMGVLQSDDGPASDTEVDGFVEPLMAHMPESVEDADLWPQVELAPRGDLFQIGHAHGPGQNRDYELVIRISGIVGLLEFLPRCILTVKEETQLTLVLGYEIFGHRILSDLFEPNATVLEDQTEIRIRSRLGPLRNYFTRVRPELRVSMHAVVETPANQETTGNSDLNIGPAIASTSISLKSLVIVRATDDQEEPNIPEQHSQLRLNSRSLQSPRHWTTQSHGECTLGDESLYDTEDLVPCDLITTIYLVEKNLDEVRGRSPSPERERKAEKEEVDWSSLPIEVWASSGEQFVPLHVVYEDVERVRDRAEFVRRSSRTNAETSELTDQQTETTIPDDSRSTSPQSIRRKLYSANSSKRSLYQNPTLVSDKQ</sequence>
<feature type="domain" description="Doublecortin" evidence="3">
    <location>
        <begin position="142"/>
        <end position="234"/>
    </location>
</feature>
<dbReference type="InterPro" id="IPR036572">
    <property type="entry name" value="Doublecortin_dom_sf"/>
</dbReference>
<gene>
    <name evidence="4" type="ORF">ECPE_LOCUS2834</name>
</gene>
<dbReference type="SUPFAM" id="SSF89837">
    <property type="entry name" value="Doublecortin (DC)"/>
    <property type="match status" value="1"/>
</dbReference>
<reference evidence="4 5" key="2">
    <citation type="submission" date="2018-11" db="EMBL/GenBank/DDBJ databases">
        <authorList>
            <consortium name="Pathogen Informatics"/>
        </authorList>
    </citation>
    <scope>NUCLEOTIDE SEQUENCE [LARGE SCALE GENOMIC DNA]</scope>
    <source>
        <strain evidence="4 5">Egypt</strain>
    </source>
</reference>
<evidence type="ECO:0000256" key="2">
    <source>
        <dbReference type="SAM" id="MobiDB-lite"/>
    </source>
</evidence>
<feature type="compositionally biased region" description="Basic and acidic residues" evidence="2">
    <location>
        <begin position="624"/>
        <end position="651"/>
    </location>
</feature>
<feature type="compositionally biased region" description="Polar residues" evidence="2">
    <location>
        <begin position="1513"/>
        <end position="1541"/>
    </location>
</feature>
<evidence type="ECO:0000256" key="1">
    <source>
        <dbReference type="SAM" id="Coils"/>
    </source>
</evidence>
<feature type="compositionally biased region" description="Polar residues" evidence="2">
    <location>
        <begin position="1548"/>
        <end position="1567"/>
    </location>
</feature>
<evidence type="ECO:0000313" key="6">
    <source>
        <dbReference type="WBParaSite" id="ECPE_0000283701-mRNA-1"/>
    </source>
</evidence>
<dbReference type="GO" id="GO:0008017">
    <property type="term" value="F:microtubule binding"/>
    <property type="evidence" value="ECO:0007669"/>
    <property type="project" value="InterPro"/>
</dbReference>
<dbReference type="PANTHER" id="PTHR46302:SF3">
    <property type="entry name" value="DOUBLECORTIN DOMAIN-CONTAINING PROTEIN 1"/>
    <property type="match status" value="1"/>
</dbReference>
<feature type="region of interest" description="Disordered" evidence="2">
    <location>
        <begin position="1509"/>
        <end position="1567"/>
    </location>
</feature>
<accession>A0A183A799</accession>
<keyword evidence="5" id="KW-1185">Reference proteome</keyword>
<proteinExistence type="predicted"/>
<dbReference type="InterPro" id="IPR057424">
    <property type="entry name" value="Ubiquitin_DCDC1"/>
</dbReference>
<dbReference type="GO" id="GO:0035556">
    <property type="term" value="P:intracellular signal transduction"/>
    <property type="evidence" value="ECO:0007669"/>
    <property type="project" value="InterPro"/>
</dbReference>
<feature type="region of interest" description="Disordered" evidence="2">
    <location>
        <begin position="614"/>
        <end position="651"/>
    </location>
</feature>
<protein>
    <submittedName>
        <fullName evidence="6">DUF3668 domain-containing protein</fullName>
    </submittedName>
</protein>